<proteinExistence type="predicted"/>
<sequence length="289" mass="32637">MLSDDDDENSAILPSVQPDAFPDSNEEDDLTGFQSRRSQWANRIDSSENESSPSEGASRDRGLSNEAQNIIQETYRAVWTEFYEWEPSHSSQTLRSLASESHSRPAASDYGLEDLDWCIETGQVVYGGLDTDAEQFDVWQWTDEGTAQHLVTLPTETIISEEAVIPHPSYEACTPCHSNIDGGTDGSKPHCKFIKYAGQPGFDERGYLRLFRFIEWQQQPWRDPDHLIIAFTTIQRLTALSGNGIAPSIPIYVDDIDDSQIFYQYQGSISNYTDDPFPVVEITFSMRGR</sequence>
<gene>
    <name evidence="1" type="ORF">BDY19DRAFT_157855</name>
</gene>
<dbReference type="EMBL" id="MU274912">
    <property type="protein sequence ID" value="KAI0088941.1"/>
    <property type="molecule type" value="Genomic_DNA"/>
</dbReference>
<comment type="caution">
    <text evidence="1">The sequence shown here is derived from an EMBL/GenBank/DDBJ whole genome shotgun (WGS) entry which is preliminary data.</text>
</comment>
<accession>A0ACB8U3T4</accession>
<protein>
    <submittedName>
        <fullName evidence="1">Uncharacterized protein</fullName>
    </submittedName>
</protein>
<keyword evidence="2" id="KW-1185">Reference proteome</keyword>
<reference evidence="1" key="1">
    <citation type="journal article" date="2021" name="Environ. Microbiol.">
        <title>Gene family expansions and transcriptome signatures uncover fungal adaptations to wood decay.</title>
        <authorList>
            <person name="Hage H."/>
            <person name="Miyauchi S."/>
            <person name="Viragh M."/>
            <person name="Drula E."/>
            <person name="Min B."/>
            <person name="Chaduli D."/>
            <person name="Navarro D."/>
            <person name="Favel A."/>
            <person name="Norest M."/>
            <person name="Lesage-Meessen L."/>
            <person name="Balint B."/>
            <person name="Merenyi Z."/>
            <person name="de Eugenio L."/>
            <person name="Morin E."/>
            <person name="Martinez A.T."/>
            <person name="Baldrian P."/>
            <person name="Stursova M."/>
            <person name="Martinez M.J."/>
            <person name="Novotny C."/>
            <person name="Magnuson J.K."/>
            <person name="Spatafora J.W."/>
            <person name="Maurice S."/>
            <person name="Pangilinan J."/>
            <person name="Andreopoulos W."/>
            <person name="LaButti K."/>
            <person name="Hundley H."/>
            <person name="Na H."/>
            <person name="Kuo A."/>
            <person name="Barry K."/>
            <person name="Lipzen A."/>
            <person name="Henrissat B."/>
            <person name="Riley R."/>
            <person name="Ahrendt S."/>
            <person name="Nagy L.G."/>
            <person name="Grigoriev I.V."/>
            <person name="Martin F."/>
            <person name="Rosso M.N."/>
        </authorList>
    </citation>
    <scope>NUCLEOTIDE SEQUENCE</scope>
    <source>
        <strain evidence="1">CBS 384.51</strain>
    </source>
</reference>
<dbReference type="Proteomes" id="UP001055072">
    <property type="component" value="Unassembled WGS sequence"/>
</dbReference>
<name>A0ACB8U3T4_9APHY</name>
<evidence type="ECO:0000313" key="2">
    <source>
        <dbReference type="Proteomes" id="UP001055072"/>
    </source>
</evidence>
<evidence type="ECO:0000313" key="1">
    <source>
        <dbReference type="EMBL" id="KAI0088941.1"/>
    </source>
</evidence>
<organism evidence="1 2">
    <name type="scientific">Irpex rosettiformis</name>
    <dbReference type="NCBI Taxonomy" id="378272"/>
    <lineage>
        <taxon>Eukaryota</taxon>
        <taxon>Fungi</taxon>
        <taxon>Dikarya</taxon>
        <taxon>Basidiomycota</taxon>
        <taxon>Agaricomycotina</taxon>
        <taxon>Agaricomycetes</taxon>
        <taxon>Polyporales</taxon>
        <taxon>Irpicaceae</taxon>
        <taxon>Irpex</taxon>
    </lineage>
</organism>